<feature type="active site" description="Proton acceptor" evidence="8">
    <location>
        <position position="156"/>
    </location>
</feature>
<dbReference type="AlphaFoldDB" id="A0A412AUU6"/>
<evidence type="ECO:0000256" key="2">
    <source>
        <dbReference type="ARBA" id="ARBA00006484"/>
    </source>
</evidence>
<comment type="similarity">
    <text evidence="2 10">Belongs to the short-chain dehydrogenases/reductases (SDR) family.</text>
</comment>
<comment type="subunit">
    <text evidence="10">Homotetramer.</text>
</comment>
<accession>A0A412AUU6</accession>
<keyword evidence="10" id="KW-0444">Lipid biosynthesis</keyword>
<comment type="function">
    <text evidence="10">Catalyzes the NADPH-dependent reduction of beta-ketoacyl-ACP substrates to beta-hydroxyacyl-ACP products, the first reductive step in the elongation cycle of fatty acid biosynthesis.</text>
</comment>
<dbReference type="Pfam" id="PF13561">
    <property type="entry name" value="adh_short_C2"/>
    <property type="match status" value="1"/>
</dbReference>
<dbReference type="PANTHER" id="PTHR42879:SF2">
    <property type="entry name" value="3-OXOACYL-[ACYL-CARRIER-PROTEIN] REDUCTASE FABG"/>
    <property type="match status" value="1"/>
</dbReference>
<dbReference type="EMBL" id="QRTC01000061">
    <property type="protein sequence ID" value="RGQ35790.1"/>
    <property type="molecule type" value="Genomic_DNA"/>
</dbReference>
<gene>
    <name evidence="12" type="primary">fabG</name>
    <name evidence="12" type="ORF">DWY99_12190</name>
</gene>
<dbReference type="SMART" id="SM00822">
    <property type="entry name" value="PKS_KR"/>
    <property type="match status" value="1"/>
</dbReference>
<feature type="binding site" evidence="9">
    <location>
        <begin position="156"/>
        <end position="160"/>
    </location>
    <ligand>
        <name>NADP(+)</name>
        <dbReference type="ChEBI" id="CHEBI:58349"/>
    </ligand>
</feature>
<organism evidence="12 13">
    <name type="scientific">[Clostridium] leptum</name>
    <dbReference type="NCBI Taxonomy" id="1535"/>
    <lineage>
        <taxon>Bacteria</taxon>
        <taxon>Bacillati</taxon>
        <taxon>Bacillota</taxon>
        <taxon>Clostridia</taxon>
        <taxon>Eubacteriales</taxon>
        <taxon>Oscillospiraceae</taxon>
        <taxon>Oscillospiraceae incertae sedis</taxon>
    </lineage>
</organism>
<proteinExistence type="inferred from homology"/>
<feature type="binding site" evidence="9">
    <location>
        <begin position="13"/>
        <end position="16"/>
    </location>
    <ligand>
        <name>NADP(+)</name>
        <dbReference type="ChEBI" id="CHEBI:58349"/>
    </ligand>
</feature>
<dbReference type="InterPro" id="IPR036291">
    <property type="entry name" value="NAD(P)-bd_dom_sf"/>
</dbReference>
<dbReference type="InterPro" id="IPR002347">
    <property type="entry name" value="SDR_fam"/>
</dbReference>
<dbReference type="GO" id="GO:0051287">
    <property type="term" value="F:NAD binding"/>
    <property type="evidence" value="ECO:0007669"/>
    <property type="project" value="UniProtKB-UniRule"/>
</dbReference>
<feature type="binding site" evidence="9">
    <location>
        <position position="189"/>
    </location>
    <ligand>
        <name>NADP(+)</name>
        <dbReference type="ChEBI" id="CHEBI:58349"/>
    </ligand>
</feature>
<evidence type="ECO:0000256" key="4">
    <source>
        <dbReference type="ARBA" id="ARBA00022857"/>
    </source>
</evidence>
<dbReference type="InterPro" id="IPR057326">
    <property type="entry name" value="KR_dom"/>
</dbReference>
<comment type="catalytic activity">
    <reaction evidence="7 10">
        <text>a (3R)-hydroxyacyl-[ACP] + NADP(+) = a 3-oxoacyl-[ACP] + NADPH + H(+)</text>
        <dbReference type="Rhea" id="RHEA:17397"/>
        <dbReference type="Rhea" id="RHEA-COMP:9916"/>
        <dbReference type="Rhea" id="RHEA-COMP:9945"/>
        <dbReference type="ChEBI" id="CHEBI:15378"/>
        <dbReference type="ChEBI" id="CHEBI:57783"/>
        <dbReference type="ChEBI" id="CHEBI:58349"/>
        <dbReference type="ChEBI" id="CHEBI:78776"/>
        <dbReference type="ChEBI" id="CHEBI:78827"/>
        <dbReference type="EC" id="1.1.1.100"/>
    </reaction>
</comment>
<dbReference type="SUPFAM" id="SSF51735">
    <property type="entry name" value="NAD(P)-binding Rossmann-fold domains"/>
    <property type="match status" value="1"/>
</dbReference>
<sequence>MMDLTGKTALITGASRGIGKAIALKLAGQGANIAIPYLGDPAEAEQAQKEIETLGVKCAMYVCDVSSFEASKEVMEKVIEEFGGIDILVNNAGIVRDKLILSMKEEDFDMVINVNLKGAFNMIKHTYSHFMKKRRGRIISISSIVGLNGNAGQANYSSSKAGLIGLTKSTAKELGGRNITVNAIAPGFIDTDMTQQLSDKVKDAMKAQIPMKRPGTPEDIANLALFLASDEASYITGEVIRVDGGYAM</sequence>
<dbReference type="CDD" id="cd05333">
    <property type="entry name" value="BKR_SDR_c"/>
    <property type="match status" value="1"/>
</dbReference>
<dbReference type="PRINTS" id="PR00080">
    <property type="entry name" value="SDRFAMILY"/>
</dbReference>
<dbReference type="PROSITE" id="PS00061">
    <property type="entry name" value="ADH_SHORT"/>
    <property type="match status" value="1"/>
</dbReference>
<feature type="domain" description="Ketoreductase" evidence="11">
    <location>
        <begin position="7"/>
        <end position="187"/>
    </location>
</feature>
<evidence type="ECO:0000313" key="12">
    <source>
        <dbReference type="EMBL" id="RGQ35790.1"/>
    </source>
</evidence>
<dbReference type="InterPro" id="IPR011284">
    <property type="entry name" value="3oxo_ACP_reduc"/>
</dbReference>
<dbReference type="NCBIfam" id="NF005559">
    <property type="entry name" value="PRK07231.1"/>
    <property type="match status" value="1"/>
</dbReference>
<comment type="caution">
    <text evidence="12">The sequence shown here is derived from an EMBL/GenBank/DDBJ whole genome shotgun (WGS) entry which is preliminary data.</text>
</comment>
<keyword evidence="5 10" id="KW-0560">Oxidoreductase</keyword>
<evidence type="ECO:0000256" key="10">
    <source>
        <dbReference type="RuleBase" id="RU366074"/>
    </source>
</evidence>
<evidence type="ECO:0000256" key="6">
    <source>
        <dbReference type="ARBA" id="ARBA00023221"/>
    </source>
</evidence>
<keyword evidence="10" id="KW-0275">Fatty acid biosynthesis</keyword>
<name>A0A412AUU6_9FIRM</name>
<dbReference type="Proteomes" id="UP000284751">
    <property type="component" value="Unassembled WGS sequence"/>
</dbReference>
<dbReference type="PANTHER" id="PTHR42879">
    <property type="entry name" value="3-OXOACYL-(ACYL-CARRIER-PROTEIN) REDUCTASE"/>
    <property type="match status" value="1"/>
</dbReference>
<dbReference type="UniPathway" id="UPA00094"/>
<keyword evidence="10" id="KW-0276">Fatty acid metabolism</keyword>
<dbReference type="GO" id="GO:0006633">
    <property type="term" value="P:fatty acid biosynthetic process"/>
    <property type="evidence" value="ECO:0007669"/>
    <property type="project" value="UniProtKB-UniPathway"/>
</dbReference>
<evidence type="ECO:0000256" key="9">
    <source>
        <dbReference type="PIRSR" id="PIRSR611284-2"/>
    </source>
</evidence>
<dbReference type="FunFam" id="3.40.50.720:FF:000115">
    <property type="entry name" value="3-oxoacyl-[acyl-carrier-protein] reductase FabG"/>
    <property type="match status" value="1"/>
</dbReference>
<evidence type="ECO:0000313" key="13">
    <source>
        <dbReference type="Proteomes" id="UP000284751"/>
    </source>
</evidence>
<keyword evidence="4 9" id="KW-0521">NADP</keyword>
<dbReference type="NCBIfam" id="TIGR01830">
    <property type="entry name" value="3oxo_ACP_reduc"/>
    <property type="match status" value="1"/>
</dbReference>
<dbReference type="EC" id="1.1.1.100" evidence="3 10"/>
<keyword evidence="10" id="KW-0443">Lipid metabolism</keyword>
<dbReference type="GO" id="GO:0004316">
    <property type="term" value="F:3-oxoacyl-[acyl-carrier-protein] reductase (NADPH) activity"/>
    <property type="evidence" value="ECO:0007669"/>
    <property type="project" value="UniProtKB-UniRule"/>
</dbReference>
<dbReference type="Gene3D" id="3.40.50.720">
    <property type="entry name" value="NAD(P)-binding Rossmann-like Domain"/>
    <property type="match status" value="1"/>
</dbReference>
<evidence type="ECO:0000256" key="8">
    <source>
        <dbReference type="PIRSR" id="PIRSR611284-1"/>
    </source>
</evidence>
<dbReference type="NCBIfam" id="NF004198">
    <property type="entry name" value="PRK05653.1-3"/>
    <property type="match status" value="1"/>
</dbReference>
<feature type="binding site" evidence="9">
    <location>
        <position position="91"/>
    </location>
    <ligand>
        <name>NADP(+)</name>
        <dbReference type="ChEBI" id="CHEBI:58349"/>
    </ligand>
</feature>
<evidence type="ECO:0000259" key="11">
    <source>
        <dbReference type="SMART" id="SM00822"/>
    </source>
</evidence>
<evidence type="ECO:0000256" key="1">
    <source>
        <dbReference type="ARBA" id="ARBA00005194"/>
    </source>
</evidence>
<dbReference type="PRINTS" id="PR00081">
    <property type="entry name" value="GDHRDH"/>
</dbReference>
<dbReference type="InterPro" id="IPR020904">
    <property type="entry name" value="Sc_DH/Rdtase_CS"/>
</dbReference>
<comment type="pathway">
    <text evidence="1 10">Lipid metabolism; fatty acid biosynthesis.</text>
</comment>
<evidence type="ECO:0000256" key="3">
    <source>
        <dbReference type="ARBA" id="ARBA00012948"/>
    </source>
</evidence>
<reference evidence="12 13" key="1">
    <citation type="submission" date="2018-08" db="EMBL/GenBank/DDBJ databases">
        <title>A genome reference for cultivated species of the human gut microbiota.</title>
        <authorList>
            <person name="Zou Y."/>
            <person name="Xue W."/>
            <person name="Luo G."/>
        </authorList>
    </citation>
    <scope>NUCLEOTIDE SEQUENCE [LARGE SCALE GENOMIC DNA]</scope>
    <source>
        <strain evidence="12 13">AF28-26</strain>
    </source>
</reference>
<dbReference type="GO" id="GO:0008202">
    <property type="term" value="P:steroid metabolic process"/>
    <property type="evidence" value="ECO:0007669"/>
    <property type="project" value="UniProtKB-KW"/>
</dbReference>
<evidence type="ECO:0000256" key="7">
    <source>
        <dbReference type="ARBA" id="ARBA00048508"/>
    </source>
</evidence>
<evidence type="ECO:0000256" key="5">
    <source>
        <dbReference type="ARBA" id="ARBA00023002"/>
    </source>
</evidence>
<protein>
    <recommendedName>
        <fullName evidence="3 10">3-oxoacyl-[acyl-carrier-protein] reductase</fullName>
        <ecNumber evidence="3 10">1.1.1.100</ecNumber>
    </recommendedName>
</protein>
<keyword evidence="6" id="KW-0753">Steroid metabolism</keyword>
<dbReference type="NCBIfam" id="NF009466">
    <property type="entry name" value="PRK12826.1-2"/>
    <property type="match status" value="1"/>
</dbReference>
<dbReference type="InterPro" id="IPR050259">
    <property type="entry name" value="SDR"/>
</dbReference>